<organism evidence="3 4">
    <name type="scientific">Exocentrus adspersus</name>
    <dbReference type="NCBI Taxonomy" id="1586481"/>
    <lineage>
        <taxon>Eukaryota</taxon>
        <taxon>Metazoa</taxon>
        <taxon>Ecdysozoa</taxon>
        <taxon>Arthropoda</taxon>
        <taxon>Hexapoda</taxon>
        <taxon>Insecta</taxon>
        <taxon>Pterygota</taxon>
        <taxon>Neoptera</taxon>
        <taxon>Endopterygota</taxon>
        <taxon>Coleoptera</taxon>
        <taxon>Polyphaga</taxon>
        <taxon>Cucujiformia</taxon>
        <taxon>Chrysomeloidea</taxon>
        <taxon>Cerambycidae</taxon>
        <taxon>Lamiinae</taxon>
        <taxon>Acanthocinini</taxon>
        <taxon>Exocentrus</taxon>
    </lineage>
</organism>
<evidence type="ECO:0000313" key="4">
    <source>
        <dbReference type="Proteomes" id="UP001159042"/>
    </source>
</evidence>
<name>A0AAV8VZ73_9CUCU</name>
<gene>
    <name evidence="3" type="ORF">NQ315_002243</name>
</gene>
<dbReference type="InterPro" id="IPR036846">
    <property type="entry name" value="GM2-AP_sf"/>
</dbReference>
<comment type="caution">
    <text evidence="3">The sequence shown here is derived from an EMBL/GenBank/DDBJ whole genome shotgun (WGS) entry which is preliminary data.</text>
</comment>
<reference evidence="3 4" key="1">
    <citation type="journal article" date="2023" name="Insect Mol. Biol.">
        <title>Genome sequencing provides insights into the evolution of gene families encoding plant cell wall-degrading enzymes in longhorned beetles.</title>
        <authorList>
            <person name="Shin N.R."/>
            <person name="Okamura Y."/>
            <person name="Kirsch R."/>
            <person name="Pauchet Y."/>
        </authorList>
    </citation>
    <scope>NUCLEOTIDE SEQUENCE [LARGE SCALE GENOMIC DNA]</scope>
    <source>
        <strain evidence="3">EAD_L_NR</strain>
    </source>
</reference>
<keyword evidence="1 2" id="KW-0732">Signal</keyword>
<dbReference type="Gene3D" id="2.70.220.10">
    <property type="entry name" value="Ganglioside GM2 activator"/>
    <property type="match status" value="1"/>
</dbReference>
<dbReference type="AlphaFoldDB" id="A0AAV8VZ73"/>
<proteinExistence type="predicted"/>
<feature type="chain" id="PRO_5043888647" evidence="2">
    <location>
        <begin position="21"/>
        <end position="174"/>
    </location>
</feature>
<feature type="signal peptide" evidence="2">
    <location>
        <begin position="1"/>
        <end position="20"/>
    </location>
</feature>
<protein>
    <submittedName>
        <fullName evidence="3">Uncharacterized protein</fullName>
    </submittedName>
</protein>
<evidence type="ECO:0000256" key="2">
    <source>
        <dbReference type="SAM" id="SignalP"/>
    </source>
</evidence>
<sequence>MSKVCVLLVVVFSSFKSISACNGYTLKLLSAKSCDDNSVVKIPDGFGVTLDNDCNLKFTGCISVTKPIKTSPGTYLVKKPPLPPLDGEVDYCDVMTQMEIPTIKQTLSAMGVPDKCPVAAKDYCAKPNNKVNIGAFKSQLGLATGTTTMKLAANHDSGKTCAEVSFNLSKARKG</sequence>
<dbReference type="EMBL" id="JANEYG010000017">
    <property type="protein sequence ID" value="KAJ8919621.1"/>
    <property type="molecule type" value="Genomic_DNA"/>
</dbReference>
<keyword evidence="4" id="KW-1185">Reference proteome</keyword>
<evidence type="ECO:0000313" key="3">
    <source>
        <dbReference type="EMBL" id="KAJ8919621.1"/>
    </source>
</evidence>
<accession>A0AAV8VZ73</accession>
<dbReference type="Proteomes" id="UP001159042">
    <property type="component" value="Unassembled WGS sequence"/>
</dbReference>
<evidence type="ECO:0000256" key="1">
    <source>
        <dbReference type="ARBA" id="ARBA00022729"/>
    </source>
</evidence>